<protein>
    <submittedName>
        <fullName evidence="2">Gag/pol protein</fullName>
    </submittedName>
</protein>
<evidence type="ECO:0000256" key="1">
    <source>
        <dbReference type="SAM" id="SignalP"/>
    </source>
</evidence>
<dbReference type="AlphaFoldDB" id="A0A5A7V8T4"/>
<name>A0A5A7V8T4_CUCMM</name>
<dbReference type="PANTHER" id="PTHR11439:SF467">
    <property type="entry name" value="INTEGRASE CATALYTIC DOMAIN-CONTAINING PROTEIN"/>
    <property type="match status" value="1"/>
</dbReference>
<accession>A0A5A7V8T4</accession>
<comment type="caution">
    <text evidence="2">The sequence shown here is derived from an EMBL/GenBank/DDBJ whole genome shotgun (WGS) entry which is preliminary data.</text>
</comment>
<organism evidence="2 3">
    <name type="scientific">Cucumis melo var. makuwa</name>
    <name type="common">Oriental melon</name>
    <dbReference type="NCBI Taxonomy" id="1194695"/>
    <lineage>
        <taxon>Eukaryota</taxon>
        <taxon>Viridiplantae</taxon>
        <taxon>Streptophyta</taxon>
        <taxon>Embryophyta</taxon>
        <taxon>Tracheophyta</taxon>
        <taxon>Spermatophyta</taxon>
        <taxon>Magnoliopsida</taxon>
        <taxon>eudicotyledons</taxon>
        <taxon>Gunneridae</taxon>
        <taxon>Pentapetalae</taxon>
        <taxon>rosids</taxon>
        <taxon>fabids</taxon>
        <taxon>Cucurbitales</taxon>
        <taxon>Cucurbitaceae</taxon>
        <taxon>Benincaseae</taxon>
        <taxon>Cucumis</taxon>
    </lineage>
</organism>
<keyword evidence="1" id="KW-0732">Signal</keyword>
<evidence type="ECO:0000313" key="3">
    <source>
        <dbReference type="Proteomes" id="UP000321393"/>
    </source>
</evidence>
<dbReference type="Proteomes" id="UP000321393">
    <property type="component" value="Unassembled WGS sequence"/>
</dbReference>
<evidence type="ECO:0000313" key="2">
    <source>
        <dbReference type="EMBL" id="KAA0062099.1"/>
    </source>
</evidence>
<reference evidence="2 3" key="1">
    <citation type="submission" date="2019-08" db="EMBL/GenBank/DDBJ databases">
        <title>Draft genome sequences of two oriental melons (Cucumis melo L. var makuwa).</title>
        <authorList>
            <person name="Kwon S.-Y."/>
        </authorList>
    </citation>
    <scope>NUCLEOTIDE SEQUENCE [LARGE SCALE GENOMIC DNA]</scope>
    <source>
        <strain evidence="3">cv. SW 3</strain>
        <tissue evidence="2">Leaf</tissue>
    </source>
</reference>
<feature type="chain" id="PRO_5022877549" evidence="1">
    <location>
        <begin position="28"/>
        <end position="101"/>
    </location>
</feature>
<proteinExistence type="predicted"/>
<dbReference type="PANTHER" id="PTHR11439">
    <property type="entry name" value="GAG-POL-RELATED RETROTRANSPOSON"/>
    <property type="match status" value="1"/>
</dbReference>
<dbReference type="EMBL" id="SSTE01004728">
    <property type="protein sequence ID" value="KAA0062099.1"/>
    <property type="molecule type" value="Genomic_DNA"/>
</dbReference>
<sequence length="101" mass="11477">MNRIPYASTVGSLMYVMLCTRLDICYAVEIVSRYQSNPGLDHWTTIKVILKYLKRTRDYMLVYGAKDLSLTGYTDFDFQTDKDSIKSTSGSVFILNEGAVV</sequence>
<gene>
    <name evidence="2" type="ORF">E6C27_scaffold89G004500</name>
</gene>
<feature type="signal peptide" evidence="1">
    <location>
        <begin position="1"/>
        <end position="27"/>
    </location>
</feature>
<dbReference type="OrthoDB" id="1645289at2759"/>